<dbReference type="Pfam" id="PF05678">
    <property type="entry name" value="VQ"/>
    <property type="match status" value="1"/>
</dbReference>
<accession>A0A835K244</accession>
<dbReference type="Proteomes" id="UP000657918">
    <property type="component" value="Unassembled WGS sequence"/>
</dbReference>
<dbReference type="OrthoDB" id="1571327at2759"/>
<evidence type="ECO:0000313" key="2">
    <source>
        <dbReference type="EMBL" id="KAF9682832.1"/>
    </source>
</evidence>
<feature type="domain" description="VQ" evidence="1">
    <location>
        <begin position="48"/>
        <end position="69"/>
    </location>
</feature>
<name>A0A835K244_9ROSI</name>
<evidence type="ECO:0000313" key="3">
    <source>
        <dbReference type="Proteomes" id="UP000657918"/>
    </source>
</evidence>
<dbReference type="InterPro" id="IPR008889">
    <property type="entry name" value="VQ"/>
</dbReference>
<keyword evidence="3" id="KW-1185">Reference proteome</keyword>
<dbReference type="EMBL" id="JADGMS010000005">
    <property type="protein sequence ID" value="KAF9682832.1"/>
    <property type="molecule type" value="Genomic_DNA"/>
</dbReference>
<evidence type="ECO:0000259" key="1">
    <source>
        <dbReference type="Pfam" id="PF05678"/>
    </source>
</evidence>
<dbReference type="AlphaFoldDB" id="A0A835K244"/>
<sequence>MFRLSEETCADSKLRSIEIMGKKVSQASMKISKKEKNQLSSLIKVLRPKVYITDRSSFKRLVQELTGNGKTVPSPPPPSKPQTVLENVAAVTVEAHGEPVSSMETPIDASVDSIDFGDELVSFTEELNQPCNHGEPESSIYASHEASVDSLEFCNQLVSFTGEPNQPCNHGEPGSSMEIFFDASVDSFEFCNQLVSYIEEPKNQPYIHGEPESRMESVDSFEYCNQLLPFIEELNQPCNQLHFDDITSNHLSIYQHIDMLTGQDFESLILDIEQYPYSSSYSQIHKLEEVSI</sequence>
<protein>
    <recommendedName>
        <fullName evidence="1">VQ domain-containing protein</fullName>
    </recommendedName>
</protein>
<proteinExistence type="predicted"/>
<gene>
    <name evidence="2" type="ORF">SADUNF_Sadunf05G0149200</name>
</gene>
<comment type="caution">
    <text evidence="2">The sequence shown here is derived from an EMBL/GenBank/DDBJ whole genome shotgun (WGS) entry which is preliminary data.</text>
</comment>
<reference evidence="2 3" key="1">
    <citation type="submission" date="2020-10" db="EMBL/GenBank/DDBJ databases">
        <title>Plant Genome Project.</title>
        <authorList>
            <person name="Zhang R.-G."/>
        </authorList>
    </citation>
    <scope>NUCLEOTIDE SEQUENCE [LARGE SCALE GENOMIC DNA]</scope>
    <source>
        <strain evidence="2">FAFU-HL-1</strain>
        <tissue evidence="2">Leaf</tissue>
    </source>
</reference>
<organism evidence="2 3">
    <name type="scientific">Salix dunnii</name>
    <dbReference type="NCBI Taxonomy" id="1413687"/>
    <lineage>
        <taxon>Eukaryota</taxon>
        <taxon>Viridiplantae</taxon>
        <taxon>Streptophyta</taxon>
        <taxon>Embryophyta</taxon>
        <taxon>Tracheophyta</taxon>
        <taxon>Spermatophyta</taxon>
        <taxon>Magnoliopsida</taxon>
        <taxon>eudicotyledons</taxon>
        <taxon>Gunneridae</taxon>
        <taxon>Pentapetalae</taxon>
        <taxon>rosids</taxon>
        <taxon>fabids</taxon>
        <taxon>Malpighiales</taxon>
        <taxon>Salicaceae</taxon>
        <taxon>Saliceae</taxon>
        <taxon>Salix</taxon>
    </lineage>
</organism>